<keyword evidence="5 7" id="KW-1133">Transmembrane helix</keyword>
<dbReference type="Proteomes" id="UP000198822">
    <property type="component" value="Chromosome I"/>
</dbReference>
<dbReference type="GO" id="GO:0005886">
    <property type="term" value="C:plasma membrane"/>
    <property type="evidence" value="ECO:0007669"/>
    <property type="project" value="UniProtKB-SubCell"/>
</dbReference>
<keyword evidence="3" id="KW-1003">Cell membrane</keyword>
<comment type="subcellular location">
    <subcellularLocation>
        <location evidence="1 7">Cell membrane</location>
        <topology evidence="1 7">Multi-pass membrane protein</topology>
    </subcellularLocation>
</comment>
<evidence type="ECO:0000256" key="8">
    <source>
        <dbReference type="SAM" id="MobiDB-lite"/>
    </source>
</evidence>
<dbReference type="SUPFAM" id="SSF161098">
    <property type="entry name" value="MetI-like"/>
    <property type="match status" value="1"/>
</dbReference>
<keyword evidence="2 7" id="KW-0813">Transport</keyword>
<evidence type="ECO:0000313" key="10">
    <source>
        <dbReference type="EMBL" id="SDH70059.1"/>
    </source>
</evidence>
<dbReference type="PROSITE" id="PS50928">
    <property type="entry name" value="ABC_TM1"/>
    <property type="match status" value="1"/>
</dbReference>
<feature type="compositionally biased region" description="Polar residues" evidence="8">
    <location>
        <begin position="1"/>
        <end position="12"/>
    </location>
</feature>
<reference evidence="11" key="1">
    <citation type="submission" date="2016-10" db="EMBL/GenBank/DDBJ databases">
        <authorList>
            <person name="Varghese N."/>
            <person name="Submissions S."/>
        </authorList>
    </citation>
    <scope>NUCLEOTIDE SEQUENCE [LARGE SCALE GENOMIC DNA]</scope>
    <source>
        <strain evidence="11">DSM 22002</strain>
    </source>
</reference>
<proteinExistence type="inferred from homology"/>
<dbReference type="GO" id="GO:0055085">
    <property type="term" value="P:transmembrane transport"/>
    <property type="evidence" value="ECO:0007669"/>
    <property type="project" value="InterPro"/>
</dbReference>
<dbReference type="STRING" id="399736.SAMN04489720_2069"/>
<feature type="transmembrane region" description="Helical" evidence="7">
    <location>
        <begin position="103"/>
        <end position="123"/>
    </location>
</feature>
<keyword evidence="6 7" id="KW-0472">Membrane</keyword>
<organism evidence="10 11">
    <name type="scientific">Agrococcus jejuensis</name>
    <dbReference type="NCBI Taxonomy" id="399736"/>
    <lineage>
        <taxon>Bacteria</taxon>
        <taxon>Bacillati</taxon>
        <taxon>Actinomycetota</taxon>
        <taxon>Actinomycetes</taxon>
        <taxon>Micrococcales</taxon>
        <taxon>Microbacteriaceae</taxon>
        <taxon>Agrococcus</taxon>
    </lineage>
</organism>
<dbReference type="AlphaFoldDB" id="A0A1G8EK03"/>
<dbReference type="GO" id="GO:0010438">
    <property type="term" value="P:cellular response to sulfur starvation"/>
    <property type="evidence" value="ECO:0007669"/>
    <property type="project" value="TreeGrafter"/>
</dbReference>
<dbReference type="EMBL" id="LT629695">
    <property type="protein sequence ID" value="SDH70059.1"/>
    <property type="molecule type" value="Genomic_DNA"/>
</dbReference>
<evidence type="ECO:0000256" key="4">
    <source>
        <dbReference type="ARBA" id="ARBA00022692"/>
    </source>
</evidence>
<feature type="transmembrane region" description="Helical" evidence="7">
    <location>
        <begin position="202"/>
        <end position="221"/>
    </location>
</feature>
<protein>
    <submittedName>
        <fullName evidence="10">Sulfonate transport system permease protein</fullName>
    </submittedName>
</protein>
<dbReference type="Gene3D" id="1.10.3720.10">
    <property type="entry name" value="MetI-like"/>
    <property type="match status" value="1"/>
</dbReference>
<dbReference type="RefSeq" id="WP_231945022.1">
    <property type="nucleotide sequence ID" value="NZ_LT629695.1"/>
</dbReference>
<feature type="transmembrane region" description="Helical" evidence="7">
    <location>
        <begin position="162"/>
        <end position="181"/>
    </location>
</feature>
<feature type="transmembrane region" description="Helical" evidence="7">
    <location>
        <begin position="258"/>
        <end position="279"/>
    </location>
</feature>
<accession>A0A1G8EK03</accession>
<dbReference type="PANTHER" id="PTHR30151:SF39">
    <property type="entry name" value="ABC TRANSPORTER PERMEASE PROTEIN"/>
    <property type="match status" value="1"/>
</dbReference>
<feature type="transmembrane region" description="Helical" evidence="7">
    <location>
        <begin position="227"/>
        <end position="246"/>
    </location>
</feature>
<evidence type="ECO:0000256" key="6">
    <source>
        <dbReference type="ARBA" id="ARBA00023136"/>
    </source>
</evidence>
<gene>
    <name evidence="10" type="ORF">SAMN04489720_2069</name>
</gene>
<keyword evidence="4 7" id="KW-0812">Transmembrane</keyword>
<feature type="transmembrane region" description="Helical" evidence="7">
    <location>
        <begin position="36"/>
        <end position="60"/>
    </location>
</feature>
<feature type="region of interest" description="Disordered" evidence="8">
    <location>
        <begin position="1"/>
        <end position="31"/>
    </location>
</feature>
<dbReference type="PANTHER" id="PTHR30151">
    <property type="entry name" value="ALKANE SULFONATE ABC TRANSPORTER-RELATED, MEMBRANE SUBUNIT"/>
    <property type="match status" value="1"/>
</dbReference>
<evidence type="ECO:0000256" key="7">
    <source>
        <dbReference type="RuleBase" id="RU363032"/>
    </source>
</evidence>
<evidence type="ECO:0000256" key="5">
    <source>
        <dbReference type="ARBA" id="ARBA00022989"/>
    </source>
</evidence>
<dbReference type="Pfam" id="PF00528">
    <property type="entry name" value="BPD_transp_1"/>
    <property type="match status" value="1"/>
</dbReference>
<evidence type="ECO:0000256" key="1">
    <source>
        <dbReference type="ARBA" id="ARBA00004651"/>
    </source>
</evidence>
<evidence type="ECO:0000259" key="9">
    <source>
        <dbReference type="PROSITE" id="PS50928"/>
    </source>
</evidence>
<feature type="domain" description="ABC transmembrane type-1" evidence="9">
    <location>
        <begin position="96"/>
        <end position="277"/>
    </location>
</feature>
<name>A0A1G8EK03_9MICO</name>
<feature type="transmembrane region" description="Helical" evidence="7">
    <location>
        <begin position="130"/>
        <end position="156"/>
    </location>
</feature>
<evidence type="ECO:0000313" key="11">
    <source>
        <dbReference type="Proteomes" id="UP000198822"/>
    </source>
</evidence>
<comment type="similarity">
    <text evidence="7">Belongs to the binding-protein-dependent transport system permease family.</text>
</comment>
<sequence>MTEPTTLATHSTRAGVESELDAARTRGRRRPRRGALANPAVRVALGALIPLVLLGIWWALTIPGAAIVPPYRFASPLAVWQAGVGLAEDGVLGQYAAISLQRVLLGFGAGAALGLVAGGLVGLSRLFESLLGPFLGIVRAVPSLAWVPLLIVWFQIGEQSKVILVAIGAFFPVFTTVSLALHHVDRNLVEVARAFGRRTLGTFLSVQLPSVLPAVFTGLRLALVQAWLFLVAAELLGASMGLGFLLSRGQSTGRVDHILLAIILLAVAGKLTDSVLALVQRWAARRWS</sequence>
<dbReference type="CDD" id="cd06261">
    <property type="entry name" value="TM_PBP2"/>
    <property type="match status" value="1"/>
</dbReference>
<evidence type="ECO:0000256" key="3">
    <source>
        <dbReference type="ARBA" id="ARBA00022475"/>
    </source>
</evidence>
<keyword evidence="11" id="KW-1185">Reference proteome</keyword>
<dbReference type="InterPro" id="IPR035906">
    <property type="entry name" value="MetI-like_sf"/>
</dbReference>
<evidence type="ECO:0000256" key="2">
    <source>
        <dbReference type="ARBA" id="ARBA00022448"/>
    </source>
</evidence>
<dbReference type="InterPro" id="IPR000515">
    <property type="entry name" value="MetI-like"/>
</dbReference>